<evidence type="ECO:0000256" key="9">
    <source>
        <dbReference type="SAM" id="Phobius"/>
    </source>
</evidence>
<keyword evidence="9" id="KW-1133">Transmembrane helix</keyword>
<dbReference type="InterPro" id="IPR017441">
    <property type="entry name" value="Protein_kinase_ATP_BS"/>
</dbReference>
<keyword evidence="12" id="KW-1185">Reference proteome</keyword>
<dbReference type="SMART" id="SM00220">
    <property type="entry name" value="S_TKc"/>
    <property type="match status" value="1"/>
</dbReference>
<keyword evidence="9" id="KW-0472">Membrane</keyword>
<keyword evidence="4 7" id="KW-0547">Nucleotide-binding</keyword>
<name>A0A2U1F129_9PSEU</name>
<dbReference type="PROSITE" id="PS00108">
    <property type="entry name" value="PROTEIN_KINASE_ST"/>
    <property type="match status" value="1"/>
</dbReference>
<dbReference type="Pfam" id="PF00069">
    <property type="entry name" value="Pkinase"/>
    <property type="match status" value="1"/>
</dbReference>
<feature type="compositionally biased region" description="Low complexity" evidence="8">
    <location>
        <begin position="471"/>
        <end position="501"/>
    </location>
</feature>
<dbReference type="CDD" id="cd14014">
    <property type="entry name" value="STKc_PknB_like"/>
    <property type="match status" value="1"/>
</dbReference>
<dbReference type="InterPro" id="IPR011009">
    <property type="entry name" value="Kinase-like_dom_sf"/>
</dbReference>
<evidence type="ECO:0000256" key="6">
    <source>
        <dbReference type="ARBA" id="ARBA00022840"/>
    </source>
</evidence>
<evidence type="ECO:0000256" key="2">
    <source>
        <dbReference type="ARBA" id="ARBA00022527"/>
    </source>
</evidence>
<evidence type="ECO:0000256" key="4">
    <source>
        <dbReference type="ARBA" id="ARBA00022741"/>
    </source>
</evidence>
<dbReference type="Proteomes" id="UP000245639">
    <property type="component" value="Unassembled WGS sequence"/>
</dbReference>
<feature type="compositionally biased region" description="Low complexity" evidence="8">
    <location>
        <begin position="314"/>
        <end position="350"/>
    </location>
</feature>
<evidence type="ECO:0000256" key="5">
    <source>
        <dbReference type="ARBA" id="ARBA00022777"/>
    </source>
</evidence>
<dbReference type="Gene3D" id="1.10.510.10">
    <property type="entry name" value="Transferase(Phosphotransferase) domain 1"/>
    <property type="match status" value="1"/>
</dbReference>
<feature type="transmembrane region" description="Helical" evidence="9">
    <location>
        <begin position="437"/>
        <end position="459"/>
    </location>
</feature>
<keyword evidence="3" id="KW-0808">Transferase</keyword>
<dbReference type="Gene3D" id="3.30.200.20">
    <property type="entry name" value="Phosphorylase Kinase, domain 1"/>
    <property type="match status" value="1"/>
</dbReference>
<evidence type="ECO:0000256" key="7">
    <source>
        <dbReference type="PROSITE-ProRule" id="PRU10141"/>
    </source>
</evidence>
<feature type="compositionally biased region" description="Pro residues" evidence="8">
    <location>
        <begin position="351"/>
        <end position="365"/>
    </location>
</feature>
<keyword evidence="9" id="KW-0812">Transmembrane</keyword>
<accession>A0A2U1F129</accession>
<dbReference type="PROSITE" id="PS00107">
    <property type="entry name" value="PROTEIN_KINASE_ATP"/>
    <property type="match status" value="1"/>
</dbReference>
<dbReference type="PROSITE" id="PS50011">
    <property type="entry name" value="PROTEIN_KINASE_DOM"/>
    <property type="match status" value="1"/>
</dbReference>
<reference evidence="11 12" key="1">
    <citation type="submission" date="2018-04" db="EMBL/GenBank/DDBJ databases">
        <title>Genomic Encyclopedia of Type Strains, Phase IV (KMG-IV): sequencing the most valuable type-strain genomes for metagenomic binning, comparative biology and taxonomic classification.</title>
        <authorList>
            <person name="Goeker M."/>
        </authorList>
    </citation>
    <scope>NUCLEOTIDE SEQUENCE [LARGE SCALE GENOMIC DNA]</scope>
    <source>
        <strain evidence="11 12">DSM 45771</strain>
    </source>
</reference>
<dbReference type="EC" id="2.7.11.1" evidence="1"/>
<feature type="region of interest" description="Disordered" evidence="8">
    <location>
        <begin position="462"/>
        <end position="513"/>
    </location>
</feature>
<dbReference type="PANTHER" id="PTHR43289:SF6">
    <property type="entry name" value="SERINE_THREONINE-PROTEIN KINASE NEKL-3"/>
    <property type="match status" value="1"/>
</dbReference>
<keyword evidence="2 11" id="KW-0723">Serine/threonine-protein kinase</keyword>
<feature type="compositionally biased region" description="Low complexity" evidence="8">
    <location>
        <begin position="398"/>
        <end position="421"/>
    </location>
</feature>
<keyword evidence="5 11" id="KW-0418">Kinase</keyword>
<dbReference type="GO" id="GO:0005524">
    <property type="term" value="F:ATP binding"/>
    <property type="evidence" value="ECO:0007669"/>
    <property type="project" value="UniProtKB-UniRule"/>
</dbReference>
<feature type="binding site" evidence="7">
    <location>
        <position position="41"/>
    </location>
    <ligand>
        <name>ATP</name>
        <dbReference type="ChEBI" id="CHEBI:30616"/>
    </ligand>
</feature>
<evidence type="ECO:0000256" key="1">
    <source>
        <dbReference type="ARBA" id="ARBA00012513"/>
    </source>
</evidence>
<gene>
    <name evidence="11" type="ORF">C8D89_114141</name>
</gene>
<protein>
    <recommendedName>
        <fullName evidence="1">non-specific serine/threonine protein kinase</fullName>
        <ecNumber evidence="1">2.7.11.1</ecNumber>
    </recommendedName>
</protein>
<organism evidence="11 12">
    <name type="scientific">Actinomycetospora cinnamomea</name>
    <dbReference type="NCBI Taxonomy" id="663609"/>
    <lineage>
        <taxon>Bacteria</taxon>
        <taxon>Bacillati</taxon>
        <taxon>Actinomycetota</taxon>
        <taxon>Actinomycetes</taxon>
        <taxon>Pseudonocardiales</taxon>
        <taxon>Pseudonocardiaceae</taxon>
        <taxon>Actinomycetospora</taxon>
    </lineage>
</organism>
<keyword evidence="6 7" id="KW-0067">ATP-binding</keyword>
<evidence type="ECO:0000256" key="3">
    <source>
        <dbReference type="ARBA" id="ARBA00022679"/>
    </source>
</evidence>
<evidence type="ECO:0000259" key="10">
    <source>
        <dbReference type="PROSITE" id="PS50011"/>
    </source>
</evidence>
<feature type="domain" description="Protein kinase" evidence="10">
    <location>
        <begin position="12"/>
        <end position="286"/>
    </location>
</feature>
<proteinExistence type="predicted"/>
<evidence type="ECO:0000313" key="12">
    <source>
        <dbReference type="Proteomes" id="UP000245639"/>
    </source>
</evidence>
<dbReference type="InterPro" id="IPR008271">
    <property type="entry name" value="Ser/Thr_kinase_AS"/>
</dbReference>
<dbReference type="SUPFAM" id="SSF56112">
    <property type="entry name" value="Protein kinase-like (PK-like)"/>
    <property type="match status" value="1"/>
</dbReference>
<dbReference type="GO" id="GO:0004674">
    <property type="term" value="F:protein serine/threonine kinase activity"/>
    <property type="evidence" value="ECO:0007669"/>
    <property type="project" value="UniProtKB-KW"/>
</dbReference>
<dbReference type="EMBL" id="QEKW01000014">
    <property type="protein sequence ID" value="PVZ05885.1"/>
    <property type="molecule type" value="Genomic_DNA"/>
</dbReference>
<dbReference type="AlphaFoldDB" id="A0A2U1F129"/>
<evidence type="ECO:0000313" key="11">
    <source>
        <dbReference type="EMBL" id="PVZ05885.1"/>
    </source>
</evidence>
<dbReference type="InterPro" id="IPR000719">
    <property type="entry name" value="Prot_kinase_dom"/>
</dbReference>
<evidence type="ECO:0000256" key="8">
    <source>
        <dbReference type="SAM" id="MobiDB-lite"/>
    </source>
</evidence>
<sequence>MADEGELIAERYRVRTRVGQGAMGVVWRAEDERLQREVALKQVWLPAGADEQARDQAHRRVFREARMIARLHHPHAIGVYDVVEHDDRPWLVMEYLPSRSLAEVIVTDGPLDPERVARLGRQVADALAAAHAAGIVHRDVKPGNVLMTEDGLVKVTDFGIARAVDDVTITSTGMMAGTPAYLAPEVARGGEADFRSDVYSLGSTLYAALEGTPPFGTGDNPLAVLHRVASGEYAPPEHRGPVAALVEHLLQPEPAGRPDMARARDDLARLVSATAGTEEGPVTPFFVRPDGGPDRGLDGDLDGRPHGGPDAGHVDGAAAGRAVGPAAAAAPGPAVAGPPSAPPGGTASGPPSAPPPAPARAPAPAAPARAAAPGTAPAAASVVPVTARAPDGDGHAGGAVAAAPGTGSPATPAATTAPVGAPDEDDDAQDTGRGRRWPWVLAAAAVVAVAAAFVLAAVLSSTGDRPTASVPGSTAAPEESSSASTPSAGSDSGASGSTGSTGASGSGTLAGGPEDQARQQAIIDYYGLIPNQLDEGWRRLTPSFQQQTAGGFDSYRAFWGRMEQVTVRGVSPAGGNEVDATVTYRYTDGREVDERTVFRLVRQDGIWKIDGQRQA</sequence>
<dbReference type="PANTHER" id="PTHR43289">
    <property type="entry name" value="MITOGEN-ACTIVATED PROTEIN KINASE KINASE KINASE 20-RELATED"/>
    <property type="match status" value="1"/>
</dbReference>
<dbReference type="RefSeq" id="WP_207787357.1">
    <property type="nucleotide sequence ID" value="NZ_QEKW01000014.1"/>
</dbReference>
<feature type="region of interest" description="Disordered" evidence="8">
    <location>
        <begin position="273"/>
        <end position="372"/>
    </location>
</feature>
<feature type="compositionally biased region" description="Basic and acidic residues" evidence="8">
    <location>
        <begin position="291"/>
        <end position="307"/>
    </location>
</feature>
<feature type="region of interest" description="Disordered" evidence="8">
    <location>
        <begin position="387"/>
        <end position="433"/>
    </location>
</feature>
<comment type="caution">
    <text evidence="11">The sequence shown here is derived from an EMBL/GenBank/DDBJ whole genome shotgun (WGS) entry which is preliminary data.</text>
</comment>